<dbReference type="GeneID" id="19945251"/>
<dbReference type="OMA" id="ACSISIA"/>
<dbReference type="EMBL" id="JH767142">
    <property type="protein sequence ID" value="EQC38094.1"/>
    <property type="molecule type" value="Genomic_DNA"/>
</dbReference>
<dbReference type="InParanoid" id="T0QJA4"/>
<keyword evidence="2" id="KW-1185">Reference proteome</keyword>
<reference evidence="1 2" key="1">
    <citation type="submission" date="2012-04" db="EMBL/GenBank/DDBJ databases">
        <title>The Genome Sequence of Saprolegnia declina VS20.</title>
        <authorList>
            <consortium name="The Broad Institute Genome Sequencing Platform"/>
            <person name="Russ C."/>
            <person name="Nusbaum C."/>
            <person name="Tyler B."/>
            <person name="van West P."/>
            <person name="Dieguez-Uribeondo J."/>
            <person name="de Bruijn I."/>
            <person name="Tripathy S."/>
            <person name="Jiang R."/>
            <person name="Young S.K."/>
            <person name="Zeng Q."/>
            <person name="Gargeya S."/>
            <person name="Fitzgerald M."/>
            <person name="Haas B."/>
            <person name="Abouelleil A."/>
            <person name="Alvarado L."/>
            <person name="Arachchi H.M."/>
            <person name="Berlin A."/>
            <person name="Chapman S.B."/>
            <person name="Goldberg J."/>
            <person name="Griggs A."/>
            <person name="Gujja S."/>
            <person name="Hansen M."/>
            <person name="Howarth C."/>
            <person name="Imamovic A."/>
            <person name="Larimer J."/>
            <person name="McCowen C."/>
            <person name="Montmayeur A."/>
            <person name="Murphy C."/>
            <person name="Neiman D."/>
            <person name="Pearson M."/>
            <person name="Priest M."/>
            <person name="Roberts A."/>
            <person name="Saif S."/>
            <person name="Shea T."/>
            <person name="Sisk P."/>
            <person name="Sykes S."/>
            <person name="Wortman J."/>
            <person name="Nusbaum C."/>
            <person name="Birren B."/>
        </authorList>
    </citation>
    <scope>NUCLEOTIDE SEQUENCE [LARGE SCALE GENOMIC DNA]</scope>
    <source>
        <strain evidence="1 2">VS20</strain>
    </source>
</reference>
<evidence type="ECO:0000313" key="2">
    <source>
        <dbReference type="Proteomes" id="UP000030762"/>
    </source>
</evidence>
<sequence length="233" mass="24332">MAANTQVGCTAVETDIIWSSRVHEPPAFTIQFATSTNMKLFATAFAALAAVASITNASVTDDSVTDAYLVGLFESADVQVDMKVNPATEAYLVGLFEASQVLSAKYICGAIGKDVSKVQFVFAEGTTKIEAGATGKVEYFVESAGTKATACSISIAGHAPVRRQLEDVQHIWPWPFLESANVTGISITGSPAAPKTVSADLSARGANLGITITPPSTAGAQDATFKVEMFVLD</sequence>
<dbReference type="VEuPathDB" id="FungiDB:SDRG_04524"/>
<dbReference type="Proteomes" id="UP000030762">
    <property type="component" value="Unassembled WGS sequence"/>
</dbReference>
<gene>
    <name evidence="1" type="ORF">SDRG_04524</name>
</gene>
<dbReference type="OrthoDB" id="76599at2759"/>
<dbReference type="AlphaFoldDB" id="T0QJA4"/>
<dbReference type="RefSeq" id="XP_008608421.1">
    <property type="nucleotide sequence ID" value="XM_008610199.1"/>
</dbReference>
<protein>
    <submittedName>
        <fullName evidence="1">Uncharacterized protein</fullName>
    </submittedName>
</protein>
<name>T0QJA4_SAPDV</name>
<proteinExistence type="predicted"/>
<evidence type="ECO:0000313" key="1">
    <source>
        <dbReference type="EMBL" id="EQC38094.1"/>
    </source>
</evidence>
<accession>T0QJA4</accession>
<organism evidence="1 2">
    <name type="scientific">Saprolegnia diclina (strain VS20)</name>
    <dbReference type="NCBI Taxonomy" id="1156394"/>
    <lineage>
        <taxon>Eukaryota</taxon>
        <taxon>Sar</taxon>
        <taxon>Stramenopiles</taxon>
        <taxon>Oomycota</taxon>
        <taxon>Saprolegniomycetes</taxon>
        <taxon>Saprolegniales</taxon>
        <taxon>Saprolegniaceae</taxon>
        <taxon>Saprolegnia</taxon>
    </lineage>
</organism>